<dbReference type="Pfam" id="PF13641">
    <property type="entry name" value="Glyco_tranf_2_3"/>
    <property type="match status" value="1"/>
</dbReference>
<dbReference type="RefSeq" id="WP_015658447.1">
    <property type="nucleotide sequence ID" value="NC_020504.1"/>
</dbReference>
<dbReference type="EMBL" id="HE971709">
    <property type="protein sequence ID" value="CCK28071.1"/>
    <property type="molecule type" value="Genomic_DNA"/>
</dbReference>
<dbReference type="PANTHER" id="PTHR22913">
    <property type="entry name" value="HYALURONAN SYNTHASE"/>
    <property type="match status" value="1"/>
</dbReference>
<dbReference type="GO" id="GO:0030213">
    <property type="term" value="P:hyaluronan biosynthetic process"/>
    <property type="evidence" value="ECO:0007669"/>
    <property type="project" value="TreeGrafter"/>
</dbReference>
<evidence type="ECO:0000256" key="6">
    <source>
        <dbReference type="SAM" id="MobiDB-lite"/>
    </source>
</evidence>
<dbReference type="AlphaFoldDB" id="K4QVE8"/>
<protein>
    <submittedName>
        <fullName evidence="8">Hyaluronan synthase</fullName>
    </submittedName>
</protein>
<feature type="compositionally biased region" description="Low complexity" evidence="6">
    <location>
        <begin position="545"/>
        <end position="643"/>
    </location>
</feature>
<organism evidence="8 9">
    <name type="scientific">Streptomyces davaonensis (strain DSM 101723 / JCM 4913 / KCC S-0913 / 768)</name>
    <dbReference type="NCBI Taxonomy" id="1214101"/>
    <lineage>
        <taxon>Bacteria</taxon>
        <taxon>Bacillati</taxon>
        <taxon>Actinomycetota</taxon>
        <taxon>Actinomycetes</taxon>
        <taxon>Kitasatosporales</taxon>
        <taxon>Streptomycetaceae</taxon>
        <taxon>Streptomyces</taxon>
    </lineage>
</organism>
<sequence>MTDTYIPGAVDNDGRRRHKRRRHLKVSYFVFLAIAAVIVTKLDPDSLHLYSFGALGLLALKMFGALFYRPAKADREELMLLDNSWVTAVIPIYNEDPVMFEQGMRSLLAQSRLPNEIHIIDDASADSSGIKAAKKLRREFEAQGVKYTVSVQPENKGKREALALGFEAAPYSDLFLCVDSDTILSRDTVRELLLPMADPKIMASTGMVLALNHDSNIFTRLQDLRYGNSFLFERAAYSRLKSVLCCCGALSVYRGTLVRKYLPDFLNQQFLGKPAVFGDDRRMTNYCLMEGQVVFQETAVGYTAVPEKLPHFLRQQVRWNKSFFRESLWAFKNQKKFRPAFWLTCMELALWLVFGTAMFYSMVILPIMQPERFVNHIGDYLLFMVLMGYLRNVRYLDFPRRGMGFIKRFGMFLLAPLYGVIQLVLLTPLRFYALVTLHKGSWGTRQGGVEVSVAGDHEQDVSAVYEEEDEYSSQQVSSTIEMMRLEGIALARTAPHASPRNPNGMAQAYTGHTQGELRDMGRNAPQQQVAWNGVTEPQPIPHQPQPGQHIPQQQHQQPQPVPPQGYGAPQYQQYQQPYPGQAQDPYQQHAQQQQQQAQQQYNNWQGQQDYGQQQPYIPHIPQQPQGPYPQQQQHQPQQQQWPPENQPHAPEHQDDGWFGNHR</sequence>
<keyword evidence="4" id="KW-0808">Transferase</keyword>
<feature type="transmembrane region" description="Helical" evidence="7">
    <location>
        <begin position="48"/>
        <end position="68"/>
    </location>
</feature>
<dbReference type="HOGENOM" id="CLU_029695_4_0_11"/>
<dbReference type="PANTHER" id="PTHR22913:SF12">
    <property type="entry name" value="MANNURONAN SYNTHASE"/>
    <property type="match status" value="1"/>
</dbReference>
<keyword evidence="7" id="KW-0812">Transmembrane</keyword>
<keyword evidence="7" id="KW-1133">Transmembrane helix</keyword>
<evidence type="ECO:0000256" key="1">
    <source>
        <dbReference type="ARBA" id="ARBA00004236"/>
    </source>
</evidence>
<keyword evidence="3" id="KW-0328">Glycosyltransferase</keyword>
<dbReference type="PATRIC" id="fig|1214101.3.peg.3748"/>
<dbReference type="KEGG" id="sdv:BN159_3692"/>
<evidence type="ECO:0000256" key="2">
    <source>
        <dbReference type="ARBA" id="ARBA00022475"/>
    </source>
</evidence>
<comment type="subcellular location">
    <subcellularLocation>
        <location evidence="1">Cell membrane</location>
    </subcellularLocation>
</comment>
<dbReference type="InterPro" id="IPR029044">
    <property type="entry name" value="Nucleotide-diphossugar_trans"/>
</dbReference>
<dbReference type="Proteomes" id="UP000008043">
    <property type="component" value="Chromosome"/>
</dbReference>
<evidence type="ECO:0000313" key="8">
    <source>
        <dbReference type="EMBL" id="CCK28071.1"/>
    </source>
</evidence>
<name>K4QVE8_STRDJ</name>
<dbReference type="eggNOG" id="COG1215">
    <property type="taxonomic scope" value="Bacteria"/>
</dbReference>
<proteinExistence type="predicted"/>
<gene>
    <name evidence="8" type="ORF">BN159_3692</name>
</gene>
<feature type="transmembrane region" description="Helical" evidence="7">
    <location>
        <begin position="373"/>
        <end position="390"/>
    </location>
</feature>
<evidence type="ECO:0000256" key="3">
    <source>
        <dbReference type="ARBA" id="ARBA00022676"/>
    </source>
</evidence>
<feature type="transmembrane region" description="Helical" evidence="7">
    <location>
        <begin position="411"/>
        <end position="433"/>
    </location>
</feature>
<evidence type="ECO:0000256" key="7">
    <source>
        <dbReference type="SAM" id="Phobius"/>
    </source>
</evidence>
<dbReference type="SUPFAM" id="SSF53448">
    <property type="entry name" value="Nucleotide-diphospho-sugar transferases"/>
    <property type="match status" value="1"/>
</dbReference>
<dbReference type="STRING" id="1214101.BN159_3692"/>
<reference evidence="8 9" key="1">
    <citation type="journal article" date="2012" name="J. Bacteriol.">
        <title>Genome sequence of the bacterium Streptomyces davawensis JCM 4913 and heterologous production of the unique antibiotic roseoflavin.</title>
        <authorList>
            <person name="Jankowitsch F."/>
            <person name="Schwarz J."/>
            <person name="Ruckert C."/>
            <person name="Gust B."/>
            <person name="Szczepanowski R."/>
            <person name="Blom J."/>
            <person name="Pelzer S."/>
            <person name="Kalinowski J."/>
            <person name="Mack M."/>
        </authorList>
    </citation>
    <scope>NUCLEOTIDE SEQUENCE [LARGE SCALE GENOMIC DNA]</scope>
    <source>
        <strain evidence="9">DSM 101723 / JCM 4913 / KCC S-0913 / 768</strain>
    </source>
</reference>
<keyword evidence="2" id="KW-1003">Cell membrane</keyword>
<keyword evidence="9" id="KW-1185">Reference proteome</keyword>
<feature type="transmembrane region" description="Helical" evidence="7">
    <location>
        <begin position="340"/>
        <end position="367"/>
    </location>
</feature>
<dbReference type="GO" id="GO:0005886">
    <property type="term" value="C:plasma membrane"/>
    <property type="evidence" value="ECO:0007669"/>
    <property type="project" value="UniProtKB-SubCell"/>
</dbReference>
<evidence type="ECO:0000256" key="4">
    <source>
        <dbReference type="ARBA" id="ARBA00022679"/>
    </source>
</evidence>
<dbReference type="GO" id="GO:0085029">
    <property type="term" value="P:extracellular matrix assembly"/>
    <property type="evidence" value="ECO:0007669"/>
    <property type="project" value="TreeGrafter"/>
</dbReference>
<keyword evidence="5 7" id="KW-0472">Membrane</keyword>
<dbReference type="GO" id="GO:0050501">
    <property type="term" value="F:hyaluronan synthase activity"/>
    <property type="evidence" value="ECO:0007669"/>
    <property type="project" value="TreeGrafter"/>
</dbReference>
<accession>K4QVE8</accession>
<feature type="region of interest" description="Disordered" evidence="6">
    <location>
        <begin position="534"/>
        <end position="662"/>
    </location>
</feature>
<evidence type="ECO:0000313" key="9">
    <source>
        <dbReference type="Proteomes" id="UP000008043"/>
    </source>
</evidence>
<dbReference type="Gene3D" id="3.90.550.10">
    <property type="entry name" value="Spore Coat Polysaccharide Biosynthesis Protein SpsA, Chain A"/>
    <property type="match status" value="1"/>
</dbReference>
<feature type="transmembrane region" description="Helical" evidence="7">
    <location>
        <begin position="26"/>
        <end position="42"/>
    </location>
</feature>
<evidence type="ECO:0000256" key="5">
    <source>
        <dbReference type="ARBA" id="ARBA00023136"/>
    </source>
</evidence>